<keyword evidence="1" id="KW-0472">Membrane</keyword>
<evidence type="ECO:0000313" key="2">
    <source>
        <dbReference type="EMBL" id="MDJ1176872.1"/>
    </source>
</evidence>
<protein>
    <submittedName>
        <fullName evidence="2">Uncharacterized protein</fullName>
    </submittedName>
</protein>
<organism evidence="2 3">
    <name type="scientific">Roseofilum capinflatum BLCC-M114</name>
    <dbReference type="NCBI Taxonomy" id="3022440"/>
    <lineage>
        <taxon>Bacteria</taxon>
        <taxon>Bacillati</taxon>
        <taxon>Cyanobacteriota</taxon>
        <taxon>Cyanophyceae</taxon>
        <taxon>Desertifilales</taxon>
        <taxon>Desertifilaceae</taxon>
        <taxon>Roseofilum</taxon>
        <taxon>Roseofilum capinflatum</taxon>
    </lineage>
</organism>
<dbReference type="RefSeq" id="WP_283769142.1">
    <property type="nucleotide sequence ID" value="NZ_JAQOSO010000115.1"/>
</dbReference>
<comment type="caution">
    <text evidence="2">The sequence shown here is derived from an EMBL/GenBank/DDBJ whole genome shotgun (WGS) entry which is preliminary data.</text>
</comment>
<evidence type="ECO:0000256" key="1">
    <source>
        <dbReference type="SAM" id="Phobius"/>
    </source>
</evidence>
<evidence type="ECO:0000313" key="3">
    <source>
        <dbReference type="Proteomes" id="UP001235849"/>
    </source>
</evidence>
<name>A0ABT7BDK8_9CYAN</name>
<sequence>MSHTALRAVMVYSIKGSKPCTTTLLPIAYCLLPIPYCLFPIAYSLFPSAFMSAKRKALYQVRLRGK</sequence>
<keyword evidence="1" id="KW-1133">Transmembrane helix</keyword>
<reference evidence="2 3" key="1">
    <citation type="submission" date="2023-01" db="EMBL/GenBank/DDBJ databases">
        <title>Novel diversity within Roseofilum (Cyanobacteria; Desertifilaceae) from marine benthic mats with descriptions of four novel species.</title>
        <authorList>
            <person name="Wang Y."/>
            <person name="Berthold D.E."/>
            <person name="Hu J."/>
            <person name="Lefler F.W."/>
            <person name="Laughinghouse H.D. IV."/>
        </authorList>
    </citation>
    <scope>NUCLEOTIDE SEQUENCE [LARGE SCALE GENOMIC DNA]</scope>
    <source>
        <strain evidence="2 3">BLCC-M114</strain>
    </source>
</reference>
<proteinExistence type="predicted"/>
<feature type="transmembrane region" description="Helical" evidence="1">
    <location>
        <begin position="26"/>
        <end position="46"/>
    </location>
</feature>
<keyword evidence="1" id="KW-0812">Transmembrane</keyword>
<accession>A0ABT7BDK8</accession>
<gene>
    <name evidence="2" type="ORF">PMG25_22535</name>
</gene>
<keyword evidence="3" id="KW-1185">Reference proteome</keyword>
<dbReference type="EMBL" id="JAQOSO010000115">
    <property type="protein sequence ID" value="MDJ1176872.1"/>
    <property type="molecule type" value="Genomic_DNA"/>
</dbReference>
<dbReference type="Proteomes" id="UP001235849">
    <property type="component" value="Unassembled WGS sequence"/>
</dbReference>